<name>H8GLN2_METAL</name>
<proteinExistence type="predicted"/>
<dbReference type="Proteomes" id="UP000005090">
    <property type="component" value="Chromosome"/>
</dbReference>
<evidence type="ECO:0000313" key="2">
    <source>
        <dbReference type="Proteomes" id="UP000005090"/>
    </source>
</evidence>
<sequence length="52" mass="5971">MSPETPRLAAWLKALDPENLLKWFAQTAEESMGIDYELSQLRSQDTTTEDIE</sequence>
<dbReference type="AlphaFoldDB" id="H8GLN2"/>
<accession>H8GLN2</accession>
<dbReference type="HOGENOM" id="CLU_3081649_0_0_6"/>
<reference evidence="1 2" key="1">
    <citation type="journal article" date="2013" name="Genome Announc.">
        <title>Genome Sequence of the Obligate Gammaproteobacterial Methanotroph Methylomicrobium album Strain BG8.</title>
        <authorList>
            <person name="Kits K.D."/>
            <person name="Kalyuzhnaya M.G."/>
            <person name="Klotz M.G."/>
            <person name="Jetten M.S."/>
            <person name="Op den Camp H.J."/>
            <person name="Vuilleumier S."/>
            <person name="Bringel F."/>
            <person name="Dispirito A.A."/>
            <person name="Murrell J.C."/>
            <person name="Bruce D."/>
            <person name="Cheng J.F."/>
            <person name="Copeland A."/>
            <person name="Goodwin L."/>
            <person name="Hauser L."/>
            <person name="Lajus A."/>
            <person name="Land M.L."/>
            <person name="Lapidus A."/>
            <person name="Lucas S."/>
            <person name="Medigue C."/>
            <person name="Pitluck S."/>
            <person name="Woyke T."/>
            <person name="Zeytun A."/>
            <person name="Stein L.Y."/>
        </authorList>
    </citation>
    <scope>NUCLEOTIDE SEQUENCE [LARGE SCALE GENOMIC DNA]</scope>
    <source>
        <strain evidence="1 2">BG8</strain>
    </source>
</reference>
<dbReference type="EMBL" id="CM001475">
    <property type="protein sequence ID" value="EIC30559.1"/>
    <property type="molecule type" value="Genomic_DNA"/>
</dbReference>
<keyword evidence="2" id="KW-1185">Reference proteome</keyword>
<protein>
    <submittedName>
        <fullName evidence="1">Uncharacterized protein</fullName>
    </submittedName>
</protein>
<organism evidence="1 2">
    <name type="scientific">Methylomicrobium album BG8</name>
    <dbReference type="NCBI Taxonomy" id="686340"/>
    <lineage>
        <taxon>Bacteria</taxon>
        <taxon>Pseudomonadati</taxon>
        <taxon>Pseudomonadota</taxon>
        <taxon>Gammaproteobacteria</taxon>
        <taxon>Methylococcales</taxon>
        <taxon>Methylococcaceae</taxon>
        <taxon>Methylomicrobium</taxon>
    </lineage>
</organism>
<gene>
    <name evidence="1" type="ORF">Metal_2873</name>
</gene>
<dbReference type="RefSeq" id="WP_005373227.1">
    <property type="nucleotide sequence ID" value="NZ_CM001475.1"/>
</dbReference>
<evidence type="ECO:0000313" key="1">
    <source>
        <dbReference type="EMBL" id="EIC30559.1"/>
    </source>
</evidence>